<name>A0A2L2SSZ5_9HYPO</name>
<feature type="domain" description="SNF2 N-terminal" evidence="4">
    <location>
        <begin position="7"/>
        <end position="116"/>
    </location>
</feature>
<keyword evidence="1" id="KW-0547">Nucleotide-binding</keyword>
<proteinExistence type="predicted"/>
<evidence type="ECO:0000256" key="2">
    <source>
        <dbReference type="ARBA" id="ARBA00022801"/>
    </source>
</evidence>
<protein>
    <recommendedName>
        <fullName evidence="4">SNF2 N-terminal domain-containing protein</fullName>
    </recommendedName>
</protein>
<dbReference type="GO" id="GO:0006281">
    <property type="term" value="P:DNA repair"/>
    <property type="evidence" value="ECO:0007669"/>
    <property type="project" value="TreeGrafter"/>
</dbReference>
<reference evidence="6" key="1">
    <citation type="submission" date="2014-10" db="EMBL/GenBank/DDBJ databases">
        <authorList>
            <person name="King R."/>
        </authorList>
    </citation>
    <scope>NUCLEOTIDE SEQUENCE [LARGE SCALE GENOMIC DNA]</scope>
    <source>
        <strain evidence="6">A3/5</strain>
    </source>
</reference>
<evidence type="ECO:0000256" key="3">
    <source>
        <dbReference type="ARBA" id="ARBA00022840"/>
    </source>
</evidence>
<keyword evidence="2" id="KW-0378">Hydrolase</keyword>
<dbReference type="Proteomes" id="UP000245910">
    <property type="component" value="Chromosome II"/>
</dbReference>
<keyword evidence="3" id="KW-0067">ATP-binding</keyword>
<dbReference type="InterPro" id="IPR000330">
    <property type="entry name" value="SNF2_N"/>
</dbReference>
<dbReference type="Pfam" id="PF00176">
    <property type="entry name" value="SNF2-rel_dom"/>
    <property type="match status" value="1"/>
</dbReference>
<dbReference type="EMBL" id="LN649230">
    <property type="protein sequence ID" value="CEI60342.1"/>
    <property type="molecule type" value="Genomic_DNA"/>
</dbReference>
<evidence type="ECO:0000313" key="5">
    <source>
        <dbReference type="EMBL" id="CEI60342.1"/>
    </source>
</evidence>
<dbReference type="InterPro" id="IPR038718">
    <property type="entry name" value="SNF2-like_sf"/>
</dbReference>
<sequence>MRSDSSCSGGIVADMMGLGKTLTMQSAILCSKQLKQQYNMNGPKTKVDTHRLTISARFRPQTFKTQIFHGQTRAKDRYHLLYNDIVLATYHTLERDSSSNRISSTIRWSRIVLDESKSKSAIF</sequence>
<dbReference type="InterPro" id="IPR050628">
    <property type="entry name" value="SNF2_RAD54_helicase_TF"/>
</dbReference>
<evidence type="ECO:0000259" key="4">
    <source>
        <dbReference type="Pfam" id="PF00176"/>
    </source>
</evidence>
<dbReference type="InterPro" id="IPR027417">
    <property type="entry name" value="P-loop_NTPase"/>
</dbReference>
<dbReference type="STRING" id="56646.A0A2L2SSZ5"/>
<dbReference type="GO" id="GO:0005524">
    <property type="term" value="F:ATP binding"/>
    <property type="evidence" value="ECO:0007669"/>
    <property type="project" value="UniProtKB-KW"/>
</dbReference>
<dbReference type="SUPFAM" id="SSF52540">
    <property type="entry name" value="P-loop containing nucleoside triphosphate hydrolases"/>
    <property type="match status" value="1"/>
</dbReference>
<evidence type="ECO:0000256" key="1">
    <source>
        <dbReference type="ARBA" id="ARBA00022741"/>
    </source>
</evidence>
<keyword evidence="6" id="KW-1185">Reference proteome</keyword>
<evidence type="ECO:0000313" key="6">
    <source>
        <dbReference type="Proteomes" id="UP000245910"/>
    </source>
</evidence>
<dbReference type="PANTHER" id="PTHR45626">
    <property type="entry name" value="TRANSCRIPTION TERMINATION FACTOR 2-RELATED"/>
    <property type="match status" value="1"/>
</dbReference>
<accession>A0A2L2SSZ5</accession>
<dbReference type="GO" id="GO:0005634">
    <property type="term" value="C:nucleus"/>
    <property type="evidence" value="ECO:0007669"/>
    <property type="project" value="TreeGrafter"/>
</dbReference>
<dbReference type="GO" id="GO:0008094">
    <property type="term" value="F:ATP-dependent activity, acting on DNA"/>
    <property type="evidence" value="ECO:0007669"/>
    <property type="project" value="TreeGrafter"/>
</dbReference>
<organism evidence="5 6">
    <name type="scientific">Fusarium venenatum</name>
    <dbReference type="NCBI Taxonomy" id="56646"/>
    <lineage>
        <taxon>Eukaryota</taxon>
        <taxon>Fungi</taxon>
        <taxon>Dikarya</taxon>
        <taxon>Ascomycota</taxon>
        <taxon>Pezizomycotina</taxon>
        <taxon>Sordariomycetes</taxon>
        <taxon>Hypocreomycetidae</taxon>
        <taxon>Hypocreales</taxon>
        <taxon>Nectriaceae</taxon>
        <taxon>Fusarium</taxon>
    </lineage>
</organism>
<dbReference type="GO" id="GO:0016787">
    <property type="term" value="F:hydrolase activity"/>
    <property type="evidence" value="ECO:0007669"/>
    <property type="project" value="UniProtKB-KW"/>
</dbReference>
<dbReference type="Gene3D" id="3.40.50.10810">
    <property type="entry name" value="Tandem AAA-ATPase domain"/>
    <property type="match status" value="1"/>
</dbReference>
<dbReference type="AlphaFoldDB" id="A0A2L2SSZ5"/>